<accession>A0A183HUD4</accession>
<evidence type="ECO:0000313" key="2">
    <source>
        <dbReference type="EMBL" id="VDO73742.1"/>
    </source>
</evidence>
<keyword evidence="3" id="KW-1185">Reference proteome</keyword>
<dbReference type="Proteomes" id="UP000267606">
    <property type="component" value="Unassembled WGS sequence"/>
</dbReference>
<evidence type="ECO:0000313" key="4">
    <source>
        <dbReference type="WBParaSite" id="OFLC_0001109601-mRNA-1"/>
    </source>
</evidence>
<reference evidence="2 3" key="2">
    <citation type="submission" date="2018-11" db="EMBL/GenBank/DDBJ databases">
        <authorList>
            <consortium name="Pathogen Informatics"/>
        </authorList>
    </citation>
    <scope>NUCLEOTIDE SEQUENCE [LARGE SCALE GENOMIC DNA]</scope>
</reference>
<dbReference type="EMBL" id="UZAJ01015564">
    <property type="protein sequence ID" value="VDO73742.1"/>
    <property type="molecule type" value="Genomic_DNA"/>
</dbReference>
<feature type="compositionally biased region" description="Low complexity" evidence="1">
    <location>
        <begin position="1"/>
        <end position="17"/>
    </location>
</feature>
<dbReference type="Gene3D" id="3.40.30.10">
    <property type="entry name" value="Glutaredoxin"/>
    <property type="match status" value="1"/>
</dbReference>
<gene>
    <name evidence="2" type="ORF">OFLC_LOCUS11091</name>
</gene>
<feature type="compositionally biased region" description="Basic and acidic residues" evidence="1">
    <location>
        <begin position="22"/>
        <end position="32"/>
    </location>
</feature>
<dbReference type="STRING" id="387005.A0A183HUD4"/>
<organism evidence="4">
    <name type="scientific">Onchocerca flexuosa</name>
    <dbReference type="NCBI Taxonomy" id="387005"/>
    <lineage>
        <taxon>Eukaryota</taxon>
        <taxon>Metazoa</taxon>
        <taxon>Ecdysozoa</taxon>
        <taxon>Nematoda</taxon>
        <taxon>Chromadorea</taxon>
        <taxon>Rhabditida</taxon>
        <taxon>Spirurina</taxon>
        <taxon>Spiruromorpha</taxon>
        <taxon>Filarioidea</taxon>
        <taxon>Onchocercidae</taxon>
        <taxon>Onchocerca</taxon>
    </lineage>
</organism>
<protein>
    <submittedName>
        <fullName evidence="4">BUD13 homolog</fullName>
    </submittedName>
</protein>
<evidence type="ECO:0000313" key="3">
    <source>
        <dbReference type="Proteomes" id="UP000267606"/>
    </source>
</evidence>
<sequence length="100" mass="10835">RRGSLSDSEGSNCLSSSESDEESKPELNDRDKLKRARRKGIDPMDPAAYGDNVPVGTWSSGLHAHDKTGADVTASGPLFQQRPYPAPGAVLRKQQKDRGK</sequence>
<proteinExistence type="predicted"/>
<name>A0A183HUD4_9BILA</name>
<feature type="region of interest" description="Disordered" evidence="1">
    <location>
        <begin position="1"/>
        <end position="100"/>
    </location>
</feature>
<dbReference type="WBParaSite" id="OFLC_0001109601-mRNA-1">
    <property type="protein sequence ID" value="OFLC_0001109601-mRNA-1"/>
    <property type="gene ID" value="OFLC_0001109601"/>
</dbReference>
<reference evidence="4" key="1">
    <citation type="submission" date="2016-06" db="UniProtKB">
        <authorList>
            <consortium name="WormBaseParasite"/>
        </authorList>
    </citation>
    <scope>IDENTIFICATION</scope>
</reference>
<dbReference type="AlphaFoldDB" id="A0A183HUD4"/>
<evidence type="ECO:0000256" key="1">
    <source>
        <dbReference type="SAM" id="MobiDB-lite"/>
    </source>
</evidence>